<dbReference type="CDD" id="cd00176">
    <property type="entry name" value="SPEC"/>
    <property type="match status" value="2"/>
</dbReference>
<dbReference type="RefSeq" id="XP_006811456.1">
    <property type="nucleotide sequence ID" value="XM_006811393.1"/>
</dbReference>
<reference evidence="4" key="1">
    <citation type="submission" date="2025-08" db="UniProtKB">
        <authorList>
            <consortium name="RefSeq"/>
        </authorList>
    </citation>
    <scope>IDENTIFICATION</scope>
    <source>
        <tissue evidence="4">Testes</tissue>
    </source>
</reference>
<dbReference type="PANTHER" id="PTHR11915">
    <property type="entry name" value="SPECTRIN/FILAMIN RELATED CYTOSKELETAL PROTEIN"/>
    <property type="match status" value="1"/>
</dbReference>
<feature type="non-terminal residue" evidence="4">
    <location>
        <position position="1"/>
    </location>
</feature>
<feature type="coiled-coil region" evidence="2">
    <location>
        <begin position="466"/>
        <end position="493"/>
    </location>
</feature>
<evidence type="ECO:0000313" key="3">
    <source>
        <dbReference type="Proteomes" id="UP000694865"/>
    </source>
</evidence>
<accession>A0ABM0LUL5</accession>
<organism evidence="3 4">
    <name type="scientific">Saccoglossus kowalevskii</name>
    <name type="common">Acorn worm</name>
    <dbReference type="NCBI Taxonomy" id="10224"/>
    <lineage>
        <taxon>Eukaryota</taxon>
        <taxon>Metazoa</taxon>
        <taxon>Hemichordata</taxon>
        <taxon>Enteropneusta</taxon>
        <taxon>Harrimaniidae</taxon>
        <taxon>Saccoglossus</taxon>
    </lineage>
</organism>
<proteinExistence type="predicted"/>
<dbReference type="InterPro" id="IPR018159">
    <property type="entry name" value="Spectrin/alpha-actinin"/>
</dbReference>
<evidence type="ECO:0000256" key="2">
    <source>
        <dbReference type="SAM" id="Coils"/>
    </source>
</evidence>
<dbReference type="SUPFAM" id="SSF46966">
    <property type="entry name" value="Spectrin repeat"/>
    <property type="match status" value="7"/>
</dbReference>
<gene>
    <name evidence="4" type="primary">LOC100377904</name>
</gene>
<keyword evidence="3" id="KW-1185">Reference proteome</keyword>
<dbReference type="Gene3D" id="1.20.58.60">
    <property type="match status" value="5"/>
</dbReference>
<protein>
    <submittedName>
        <fullName evidence="4">Dystrophin-like</fullName>
    </submittedName>
</protein>
<dbReference type="InterPro" id="IPR002017">
    <property type="entry name" value="Spectrin_repeat"/>
</dbReference>
<evidence type="ECO:0000313" key="4">
    <source>
        <dbReference type="RefSeq" id="XP_006811456.1"/>
    </source>
</evidence>
<dbReference type="SMART" id="SM00150">
    <property type="entry name" value="SPEC"/>
    <property type="match status" value="5"/>
</dbReference>
<dbReference type="GeneID" id="100377904"/>
<feature type="coiled-coil region" evidence="2">
    <location>
        <begin position="539"/>
        <end position="592"/>
    </location>
</feature>
<keyword evidence="2" id="KW-0175">Coiled coil</keyword>
<sequence>AKQKDMNINKNQFEKTKNLGSQLAVFKSASTKSVQNDLTALVKLWDKIQRMLTQHENDLSQALKNAPPNQYLEAIKALTQWIENVEAVLKSESFQVTEVDVLEDKLERYQELQQTLKSQKGNFDYVCTTGADLVKSATSQQRAEVLQSDINSLTTSWSNVSSSVQERSEKLEKAISDVRQWQDEVDAIEVWMKDVEDFLQVEEPALGDIETLEAQLEQSLALQDDIHDTLQPNMTSINEAGSKLTQEGAQAYALKITTMLAQLNDCWQRIKHLAKDQKDTLEKSLKRSKSFKDSMVKLLDWIDDIENEYVSKELNLQDPADIQNSLRKYQKINDELKEKEKDIDAIISTGKPIVLQAAVSVKETLSREMEILNERWKSLKENIQNRYKMMSEASESWKALKKLLEEERSWITEFEKEFAGAPKFGNSADLADELTELREDHQKHVVVNRAKIQEHTKYLLTHRIMVTSIEREIKEYNQQVEDVTSKLQDREKALADTALLMKQTDNDIKALDQWLLQVNKTLDQRLVSNIVAADVPEEFMKLQTDLSQHENKLEKLNRGVRIKAPPGSGLSQQQLQQKVDGLKKRMEEIQFKFRRFQKPADFEPKMAHVKNILDSVDKGVSVISLKNGESEVIQSQLDACMGFYKSLSEVKPGVEYVIKTGRQIVDKKQVENPQDLTEKLNTLKQQYNILGKKVTDGKMSLEKGLKLSRSFKKEMVSLNDWLKKTEVILDSKDIDGKMPDNLEAELKWSQHC</sequence>
<evidence type="ECO:0000256" key="1">
    <source>
        <dbReference type="ARBA" id="ARBA00022737"/>
    </source>
</evidence>
<keyword evidence="1" id="KW-0677">Repeat</keyword>
<dbReference type="Proteomes" id="UP000694865">
    <property type="component" value="Unplaced"/>
</dbReference>
<feature type="coiled-coil region" evidence="2">
    <location>
        <begin position="322"/>
        <end position="382"/>
    </location>
</feature>
<dbReference type="Pfam" id="PF00435">
    <property type="entry name" value="Spectrin"/>
    <property type="match status" value="3"/>
</dbReference>
<name>A0ABM0LUL5_SACKO</name>